<reference evidence="2" key="1">
    <citation type="journal article" date="2015" name="Nature">
        <title>Complex archaea that bridge the gap between prokaryotes and eukaryotes.</title>
        <authorList>
            <person name="Spang A."/>
            <person name="Saw J.H."/>
            <person name="Jorgensen S.L."/>
            <person name="Zaremba-Niedzwiedzka K."/>
            <person name="Martijn J."/>
            <person name="Lind A.E."/>
            <person name="van Eijk R."/>
            <person name="Schleper C."/>
            <person name="Guy L."/>
            <person name="Ettema T.J."/>
        </authorList>
    </citation>
    <scope>NUCLEOTIDE SEQUENCE</scope>
</reference>
<dbReference type="InterPro" id="IPR011006">
    <property type="entry name" value="CheY-like_superfamily"/>
</dbReference>
<dbReference type="AlphaFoldDB" id="A0A0F9T4Y7"/>
<accession>A0A0F9T4Y7</accession>
<dbReference type="PANTHER" id="PTHR44520">
    <property type="entry name" value="RESPONSE REGULATOR RCP1-RELATED"/>
    <property type="match status" value="1"/>
</dbReference>
<dbReference type="GO" id="GO:0000160">
    <property type="term" value="P:phosphorelay signal transduction system"/>
    <property type="evidence" value="ECO:0007669"/>
    <property type="project" value="InterPro"/>
</dbReference>
<dbReference type="InterPro" id="IPR052893">
    <property type="entry name" value="TCS_response_regulator"/>
</dbReference>
<dbReference type="InterPro" id="IPR001789">
    <property type="entry name" value="Sig_transdc_resp-reg_receiver"/>
</dbReference>
<dbReference type="EMBL" id="LAZR01000415">
    <property type="protein sequence ID" value="KKN69937.1"/>
    <property type="molecule type" value="Genomic_DNA"/>
</dbReference>
<dbReference type="SUPFAM" id="SSF52172">
    <property type="entry name" value="CheY-like"/>
    <property type="match status" value="1"/>
</dbReference>
<evidence type="ECO:0000313" key="2">
    <source>
        <dbReference type="EMBL" id="KKN69937.1"/>
    </source>
</evidence>
<dbReference type="Gene3D" id="3.40.50.2300">
    <property type="match status" value="1"/>
</dbReference>
<organism evidence="2">
    <name type="scientific">marine sediment metagenome</name>
    <dbReference type="NCBI Taxonomy" id="412755"/>
    <lineage>
        <taxon>unclassified sequences</taxon>
        <taxon>metagenomes</taxon>
        <taxon>ecological metagenomes</taxon>
    </lineage>
</organism>
<dbReference type="PANTHER" id="PTHR44520:SF2">
    <property type="entry name" value="RESPONSE REGULATOR RCP1"/>
    <property type="match status" value="1"/>
</dbReference>
<proteinExistence type="predicted"/>
<dbReference type="SMART" id="SM00448">
    <property type="entry name" value="REC"/>
    <property type="match status" value="1"/>
</dbReference>
<name>A0A0F9T4Y7_9ZZZZ</name>
<sequence>MTKIKPPILIVDDNEVDRYILKRLIKEAKLELTIFEKKDGQEALEFLENYESNRIKYPDGFPPILIFLDINMPKVNGIQFLEEFSKLRKMIEISSCVVMMFSSSEREEEKKIIMSHDFVKGYLVKGSFQAAELKEKVLAVIGQHLDKHS</sequence>
<comment type="caution">
    <text evidence="2">The sequence shown here is derived from an EMBL/GenBank/DDBJ whole genome shotgun (WGS) entry which is preliminary data.</text>
</comment>
<evidence type="ECO:0000259" key="1">
    <source>
        <dbReference type="PROSITE" id="PS50110"/>
    </source>
</evidence>
<dbReference type="Pfam" id="PF00072">
    <property type="entry name" value="Response_reg"/>
    <property type="match status" value="1"/>
</dbReference>
<protein>
    <recommendedName>
        <fullName evidence="1">Response regulatory domain-containing protein</fullName>
    </recommendedName>
</protein>
<feature type="domain" description="Response regulatory" evidence="1">
    <location>
        <begin position="7"/>
        <end position="140"/>
    </location>
</feature>
<dbReference type="PROSITE" id="PS50110">
    <property type="entry name" value="RESPONSE_REGULATORY"/>
    <property type="match status" value="1"/>
</dbReference>
<gene>
    <name evidence="2" type="ORF">LCGC14_0436180</name>
</gene>